<dbReference type="PANTHER" id="PTHR41913:SF1">
    <property type="entry name" value="DUF1684 DOMAIN-CONTAINING PROTEIN"/>
    <property type="match status" value="1"/>
</dbReference>
<dbReference type="PANTHER" id="PTHR41913">
    <property type="entry name" value="DUF1684 DOMAIN-CONTAINING PROTEIN"/>
    <property type="match status" value="1"/>
</dbReference>
<feature type="compositionally biased region" description="Low complexity" evidence="1">
    <location>
        <begin position="111"/>
        <end position="124"/>
    </location>
</feature>
<dbReference type="Proteomes" id="UP000234498">
    <property type="component" value="Unassembled WGS sequence"/>
</dbReference>
<dbReference type="InterPro" id="IPR012467">
    <property type="entry name" value="DUF1684"/>
</dbReference>
<dbReference type="Pfam" id="PF07920">
    <property type="entry name" value="DUF1684"/>
    <property type="match status" value="1"/>
</dbReference>
<reference evidence="2 3" key="1">
    <citation type="submission" date="2017-03" db="EMBL/GenBank/DDBJ databases">
        <authorList>
            <person name="Afonso C.L."/>
            <person name="Miller P.J."/>
            <person name="Scott M.A."/>
            <person name="Spackman E."/>
            <person name="Goraichik I."/>
            <person name="Dimitrov K.M."/>
            <person name="Suarez D.L."/>
            <person name="Swayne D.E."/>
        </authorList>
    </citation>
    <scope>NUCLEOTIDE SEQUENCE [LARGE SCALE GENOMIC DNA]</scope>
    <source>
        <strain evidence="2 3">Mu101</strain>
    </source>
</reference>
<dbReference type="RefSeq" id="WP_257944138.1">
    <property type="nucleotide sequence ID" value="NZ_FXZA01000015.1"/>
</dbReference>
<accession>A0A2H1JJ89</accession>
<dbReference type="AlphaFoldDB" id="A0A2H1JJ89"/>
<evidence type="ECO:0000256" key="1">
    <source>
        <dbReference type="SAM" id="MobiDB-lite"/>
    </source>
</evidence>
<feature type="compositionally biased region" description="Polar residues" evidence="1">
    <location>
        <begin position="135"/>
        <end position="145"/>
    </location>
</feature>
<name>A0A2H1JJ89_BRELN</name>
<gene>
    <name evidence="2" type="ORF">BLIN101_02369</name>
</gene>
<evidence type="ECO:0008006" key="4">
    <source>
        <dbReference type="Google" id="ProtNLM"/>
    </source>
</evidence>
<feature type="compositionally biased region" description="Low complexity" evidence="1">
    <location>
        <begin position="146"/>
        <end position="179"/>
    </location>
</feature>
<sequence>MNQFVTEWNTWRDSRNSALAKPFGWLSVVGLHWLDDESTWADAPGTFTVDDGWVTVSLDPGIKAGPAAETFDLLSTVGDGPDGSDPAGSGAGSGTGPGNGAGSGVNGAGANGAATNGAAATNSGPTRATIPAVPSDTSTLPRVTDQTGAAGAGADSAAGADGSAGAEAGASAGSQATGGHDAVPARPQVRVEENGFSAKIPTGGSLNWFTVGNVLYELIDRAGRLGVRVRNSKSPLLGKFFEVPVFDPDPDFVFLARFTRFDPFRTYTIETAQEDLQLQTQAAGIVTFDTQHGEVNLLATGCPKTGLQLDFHDSTNGSTTSAWRTIDLGVPNQDGSLVVDFNRAVNYPFAFTSFATCPAPIEGNVVPFDVTAGERRPPFFYSEAGINVPFLFYVWWDEDSAEVTRPWYSRFGLDITILNPNHDDGRISLVGFDGVAMSGGDLSPLGRKARSRLIDVATEALTSRIPVIGIGAYSAFVIQAQRELRSQQGYVDGIETEYSAPEDRLLIVMNNELDPKQAGFDIVHTDASGLLYVEMPFDIPLESDRTEVEDFQAAMESGASISSWQEFDYRMVALIRHHR</sequence>
<proteinExistence type="predicted"/>
<dbReference type="CDD" id="cd03128">
    <property type="entry name" value="GAT_1"/>
    <property type="match status" value="1"/>
</dbReference>
<protein>
    <recommendedName>
        <fullName evidence="4">DUF1684 domain-containing protein</fullName>
    </recommendedName>
</protein>
<feature type="region of interest" description="Disordered" evidence="1">
    <location>
        <begin position="73"/>
        <end position="182"/>
    </location>
</feature>
<dbReference type="EMBL" id="FXZA01000015">
    <property type="protein sequence ID" value="SMX87527.1"/>
    <property type="molecule type" value="Genomic_DNA"/>
</dbReference>
<feature type="compositionally biased region" description="Gly residues" evidence="1">
    <location>
        <begin position="89"/>
        <end position="110"/>
    </location>
</feature>
<evidence type="ECO:0000313" key="3">
    <source>
        <dbReference type="Proteomes" id="UP000234498"/>
    </source>
</evidence>
<organism evidence="2 3">
    <name type="scientific">Brevibacterium linens</name>
    <dbReference type="NCBI Taxonomy" id="1703"/>
    <lineage>
        <taxon>Bacteria</taxon>
        <taxon>Bacillati</taxon>
        <taxon>Actinomycetota</taxon>
        <taxon>Actinomycetes</taxon>
        <taxon>Micrococcales</taxon>
        <taxon>Brevibacteriaceae</taxon>
        <taxon>Brevibacterium</taxon>
    </lineage>
</organism>
<evidence type="ECO:0000313" key="2">
    <source>
        <dbReference type="EMBL" id="SMX87527.1"/>
    </source>
</evidence>